<dbReference type="Pfam" id="PF00005">
    <property type="entry name" value="ABC_tran"/>
    <property type="match status" value="1"/>
</dbReference>
<protein>
    <submittedName>
        <fullName evidence="10">ABC transporter ATP-binding protein</fullName>
    </submittedName>
</protein>
<dbReference type="PROSITE" id="PS50929">
    <property type="entry name" value="ABC_TM1F"/>
    <property type="match status" value="1"/>
</dbReference>
<dbReference type="InterPro" id="IPR003439">
    <property type="entry name" value="ABC_transporter-like_ATP-bd"/>
</dbReference>
<evidence type="ECO:0000313" key="11">
    <source>
        <dbReference type="Proteomes" id="UP001232750"/>
    </source>
</evidence>
<keyword evidence="6 7" id="KW-0472">Membrane</keyword>
<dbReference type="SMART" id="SM00382">
    <property type="entry name" value="AAA"/>
    <property type="match status" value="1"/>
</dbReference>
<dbReference type="InterPro" id="IPR036640">
    <property type="entry name" value="ABC1_TM_sf"/>
</dbReference>
<proteinExistence type="predicted"/>
<evidence type="ECO:0000259" key="9">
    <source>
        <dbReference type="PROSITE" id="PS50929"/>
    </source>
</evidence>
<evidence type="ECO:0000259" key="8">
    <source>
        <dbReference type="PROSITE" id="PS50893"/>
    </source>
</evidence>
<evidence type="ECO:0000256" key="2">
    <source>
        <dbReference type="ARBA" id="ARBA00022692"/>
    </source>
</evidence>
<dbReference type="PANTHER" id="PTHR24221">
    <property type="entry name" value="ATP-BINDING CASSETTE SUB-FAMILY B"/>
    <property type="match status" value="1"/>
</dbReference>
<dbReference type="InterPro" id="IPR003593">
    <property type="entry name" value="AAA+_ATPase"/>
</dbReference>
<keyword evidence="3" id="KW-0547">Nucleotide-binding</keyword>
<keyword evidence="5 7" id="KW-1133">Transmembrane helix</keyword>
<reference evidence="10 11" key="1">
    <citation type="submission" date="2023-05" db="EMBL/GenBank/DDBJ databases">
        <title>Gordonibacter KGMB12511T sp. nov., isolated from faeces of healthy Korean.</title>
        <authorList>
            <person name="Kim H.S."/>
            <person name="Kim J.-S."/>
            <person name="Suh M.K."/>
            <person name="Eom M.K."/>
            <person name="Do H.E."/>
            <person name="Lee J.-S."/>
        </authorList>
    </citation>
    <scope>NUCLEOTIDE SEQUENCE [LARGE SCALE GENOMIC DNA]</scope>
    <source>
        <strain evidence="10 11">KGMB12511</strain>
    </source>
</reference>
<evidence type="ECO:0000256" key="1">
    <source>
        <dbReference type="ARBA" id="ARBA00004651"/>
    </source>
</evidence>
<dbReference type="RefSeq" id="WP_283831408.1">
    <property type="nucleotide sequence ID" value="NZ_JASJEU010000008.1"/>
</dbReference>
<dbReference type="InterPro" id="IPR027417">
    <property type="entry name" value="P-loop_NTPase"/>
</dbReference>
<evidence type="ECO:0000256" key="4">
    <source>
        <dbReference type="ARBA" id="ARBA00022840"/>
    </source>
</evidence>
<evidence type="ECO:0000256" key="7">
    <source>
        <dbReference type="SAM" id="Phobius"/>
    </source>
</evidence>
<comment type="caution">
    <text evidence="10">The sequence shown here is derived from an EMBL/GenBank/DDBJ whole genome shotgun (WGS) entry which is preliminary data.</text>
</comment>
<dbReference type="InterPro" id="IPR011527">
    <property type="entry name" value="ABC1_TM_dom"/>
</dbReference>
<gene>
    <name evidence="10" type="ORF">QNJ86_04545</name>
</gene>
<evidence type="ECO:0000313" key="10">
    <source>
        <dbReference type="EMBL" id="MDJ1650058.1"/>
    </source>
</evidence>
<dbReference type="InterPro" id="IPR039421">
    <property type="entry name" value="Type_1_exporter"/>
</dbReference>
<dbReference type="Gene3D" id="3.40.50.300">
    <property type="entry name" value="P-loop containing nucleotide triphosphate hydrolases"/>
    <property type="match status" value="1"/>
</dbReference>
<comment type="subcellular location">
    <subcellularLocation>
        <location evidence="1">Cell membrane</location>
        <topology evidence="1">Multi-pass membrane protein</topology>
    </subcellularLocation>
</comment>
<feature type="domain" description="ABC transmembrane type-1" evidence="9">
    <location>
        <begin position="34"/>
        <end position="331"/>
    </location>
</feature>
<evidence type="ECO:0000256" key="6">
    <source>
        <dbReference type="ARBA" id="ARBA00023136"/>
    </source>
</evidence>
<dbReference type="GO" id="GO:0005524">
    <property type="term" value="F:ATP binding"/>
    <property type="evidence" value="ECO:0007669"/>
    <property type="project" value="UniProtKB-KW"/>
</dbReference>
<dbReference type="PROSITE" id="PS00211">
    <property type="entry name" value="ABC_TRANSPORTER_1"/>
    <property type="match status" value="1"/>
</dbReference>
<feature type="domain" description="ABC transporter" evidence="8">
    <location>
        <begin position="364"/>
        <end position="599"/>
    </location>
</feature>
<dbReference type="EMBL" id="JASJEU010000008">
    <property type="protein sequence ID" value="MDJ1650058.1"/>
    <property type="molecule type" value="Genomic_DNA"/>
</dbReference>
<feature type="transmembrane region" description="Helical" evidence="7">
    <location>
        <begin position="153"/>
        <end position="171"/>
    </location>
</feature>
<dbReference type="SUPFAM" id="SSF90123">
    <property type="entry name" value="ABC transporter transmembrane region"/>
    <property type="match status" value="1"/>
</dbReference>
<keyword evidence="2 7" id="KW-0812">Transmembrane</keyword>
<feature type="transmembrane region" description="Helical" evidence="7">
    <location>
        <begin position="31"/>
        <end position="57"/>
    </location>
</feature>
<dbReference type="SUPFAM" id="SSF52540">
    <property type="entry name" value="P-loop containing nucleoside triphosphate hydrolases"/>
    <property type="match status" value="1"/>
</dbReference>
<dbReference type="Gene3D" id="1.20.1560.10">
    <property type="entry name" value="ABC transporter type 1, transmembrane domain"/>
    <property type="match status" value="1"/>
</dbReference>
<feature type="transmembrane region" description="Helical" evidence="7">
    <location>
        <begin position="77"/>
        <end position="103"/>
    </location>
</feature>
<feature type="transmembrane region" description="Helical" evidence="7">
    <location>
        <begin position="271"/>
        <end position="293"/>
    </location>
</feature>
<dbReference type="PROSITE" id="PS50893">
    <property type="entry name" value="ABC_TRANSPORTER_2"/>
    <property type="match status" value="1"/>
</dbReference>
<keyword evidence="11" id="KW-1185">Reference proteome</keyword>
<name>A0ABT7DNC3_9ACTN</name>
<organism evidence="10 11">
    <name type="scientific">Gordonibacter faecis</name>
    <dbReference type="NCBI Taxonomy" id="3047475"/>
    <lineage>
        <taxon>Bacteria</taxon>
        <taxon>Bacillati</taxon>
        <taxon>Actinomycetota</taxon>
        <taxon>Coriobacteriia</taxon>
        <taxon>Eggerthellales</taxon>
        <taxon>Eggerthellaceae</taxon>
        <taxon>Gordonibacter</taxon>
    </lineage>
</organism>
<evidence type="ECO:0000256" key="5">
    <source>
        <dbReference type="ARBA" id="ARBA00022989"/>
    </source>
</evidence>
<dbReference type="Pfam" id="PF00664">
    <property type="entry name" value="ABC_membrane"/>
    <property type="match status" value="1"/>
</dbReference>
<sequence length="616" mass="66365">MERQLERGEVNGGCEKPPLLKLLDYAGSYKALTVVGCALSAVHAALVVAPLVLVWFVLSRFVEVAPFWGEAEDVLGFAVAAAALAALGVAVYFGALMCTHIAAFRTANNMRKAALRHLAKVPLGYFSTHPSGETRRIIDGCAGQTENVLAHKFPDFVGALVTPIAFFAVMFVFDFWMGLACLVPVLVSAICMWKIMGGGSSDENSNYLTFVRNYQTALNKMNAAATEYVRGMPAIKIFQQTANSFKAFRDSVIEYRDMAHGYSKFCEGPQIVQIVAINATFAVLVPVAILLAAHAGSFSLLFSNFLFYAVFSALTTSMMTKILYASEALAMAQDAVSRFEIILSEPTMRFPAESAARRPGRFGVEFDRVSFSYPGSSSKAVDDLSMSIPEGATVALVGPSGGGKTTIASLVPRFWDQDAGTITIGGVDTRQMAQKDLMDTVSFVFQNTKLFAASLLDNVRFSKPDATREDVERALRAARCEDIVAKCPFGLNTEIGPKGVSLSGGECQRVALARAILKDAPIVVLDEATAFADPENESLIQEALSKLTRGKTVLMIAHRLSTVVDADLICVVEAGKIAESGTHRDLLELGGTYSGMWSECQRGLSWKIGERGGYAA</sequence>
<dbReference type="PANTHER" id="PTHR24221:SF654">
    <property type="entry name" value="ATP-BINDING CASSETTE SUB-FAMILY B MEMBER 6"/>
    <property type="match status" value="1"/>
</dbReference>
<feature type="transmembrane region" description="Helical" evidence="7">
    <location>
        <begin position="305"/>
        <end position="324"/>
    </location>
</feature>
<evidence type="ECO:0000256" key="3">
    <source>
        <dbReference type="ARBA" id="ARBA00022741"/>
    </source>
</evidence>
<keyword evidence="4 10" id="KW-0067">ATP-binding</keyword>
<dbReference type="InterPro" id="IPR017871">
    <property type="entry name" value="ABC_transporter-like_CS"/>
</dbReference>
<accession>A0ABT7DNC3</accession>
<dbReference type="Proteomes" id="UP001232750">
    <property type="component" value="Unassembled WGS sequence"/>
</dbReference>